<sequence>MAMFPIHLLLLLTISAFDYAAILENVAQADLDAVRIRLEEEKAKRLLLQNDVEILMLKVEELKRGYSQLSNDNIELAGNITFVSHIGFTVRISKTTLYVPGQIVIFDNVMVNEGNFYDSSTGRFRAPYRGLYSFSVTALKQSATDVHLLVMKDNDEIGRLFSGTSSYDSGSVTVVTVMDKGQTVYIKTQPNYTETVLGDYWATFTGLLHDRYN</sequence>
<dbReference type="PANTHER" id="PTHR22923:SF116">
    <property type="entry name" value="C1Q DOMAIN-CONTAINING PROTEIN"/>
    <property type="match status" value="1"/>
</dbReference>
<keyword evidence="2" id="KW-0964">Secreted</keyword>
<evidence type="ECO:0000259" key="6">
    <source>
        <dbReference type="PROSITE" id="PS50871"/>
    </source>
</evidence>
<name>A0AAE0T111_9BIVA</name>
<dbReference type="EMBL" id="JAEAOA010001685">
    <property type="protein sequence ID" value="KAK3601563.1"/>
    <property type="molecule type" value="Genomic_DNA"/>
</dbReference>
<protein>
    <recommendedName>
        <fullName evidence="6">C1q domain-containing protein</fullName>
    </recommendedName>
</protein>
<evidence type="ECO:0000313" key="7">
    <source>
        <dbReference type="EMBL" id="KAK3601563.1"/>
    </source>
</evidence>
<evidence type="ECO:0000256" key="2">
    <source>
        <dbReference type="ARBA" id="ARBA00022525"/>
    </source>
</evidence>
<evidence type="ECO:0000256" key="4">
    <source>
        <dbReference type="SAM" id="Coils"/>
    </source>
</evidence>
<dbReference type="Pfam" id="PF00386">
    <property type="entry name" value="C1q"/>
    <property type="match status" value="1"/>
</dbReference>
<keyword evidence="4" id="KW-0175">Coiled coil</keyword>
<evidence type="ECO:0000256" key="5">
    <source>
        <dbReference type="SAM" id="SignalP"/>
    </source>
</evidence>
<evidence type="ECO:0000256" key="1">
    <source>
        <dbReference type="ARBA" id="ARBA00004613"/>
    </source>
</evidence>
<feature type="signal peptide" evidence="5">
    <location>
        <begin position="1"/>
        <end position="20"/>
    </location>
</feature>
<dbReference type="InterPro" id="IPR001073">
    <property type="entry name" value="C1q_dom"/>
</dbReference>
<evidence type="ECO:0000313" key="8">
    <source>
        <dbReference type="Proteomes" id="UP001195483"/>
    </source>
</evidence>
<organism evidence="7 8">
    <name type="scientific">Potamilus streckersoni</name>
    <dbReference type="NCBI Taxonomy" id="2493646"/>
    <lineage>
        <taxon>Eukaryota</taxon>
        <taxon>Metazoa</taxon>
        <taxon>Spiralia</taxon>
        <taxon>Lophotrochozoa</taxon>
        <taxon>Mollusca</taxon>
        <taxon>Bivalvia</taxon>
        <taxon>Autobranchia</taxon>
        <taxon>Heteroconchia</taxon>
        <taxon>Palaeoheterodonta</taxon>
        <taxon>Unionida</taxon>
        <taxon>Unionoidea</taxon>
        <taxon>Unionidae</taxon>
        <taxon>Ambleminae</taxon>
        <taxon>Lampsilini</taxon>
        <taxon>Potamilus</taxon>
    </lineage>
</organism>
<dbReference type="InterPro" id="IPR008983">
    <property type="entry name" value="Tumour_necrosis_fac-like_dom"/>
</dbReference>
<proteinExistence type="predicted"/>
<dbReference type="GO" id="GO:0005576">
    <property type="term" value="C:extracellular region"/>
    <property type="evidence" value="ECO:0007669"/>
    <property type="project" value="UniProtKB-SubCell"/>
</dbReference>
<dbReference type="Gene3D" id="2.60.120.40">
    <property type="match status" value="1"/>
</dbReference>
<comment type="caution">
    <text evidence="7">The sequence shown here is derived from an EMBL/GenBank/DDBJ whole genome shotgun (WGS) entry which is preliminary data.</text>
</comment>
<feature type="chain" id="PRO_5041969977" description="C1q domain-containing protein" evidence="5">
    <location>
        <begin position="21"/>
        <end position="213"/>
    </location>
</feature>
<dbReference type="SMART" id="SM00110">
    <property type="entry name" value="C1Q"/>
    <property type="match status" value="1"/>
</dbReference>
<keyword evidence="3 5" id="KW-0732">Signal</keyword>
<dbReference type="AlphaFoldDB" id="A0AAE0T111"/>
<dbReference type="PANTHER" id="PTHR22923">
    <property type="entry name" value="CEREBELLIN-RELATED"/>
    <property type="match status" value="1"/>
</dbReference>
<feature type="domain" description="C1q" evidence="6">
    <location>
        <begin position="81"/>
        <end position="213"/>
    </location>
</feature>
<accession>A0AAE0T111</accession>
<comment type="subcellular location">
    <subcellularLocation>
        <location evidence="1">Secreted</location>
    </subcellularLocation>
</comment>
<evidence type="ECO:0000256" key="3">
    <source>
        <dbReference type="ARBA" id="ARBA00022729"/>
    </source>
</evidence>
<feature type="coiled-coil region" evidence="4">
    <location>
        <begin position="31"/>
        <end position="72"/>
    </location>
</feature>
<reference evidence="7" key="3">
    <citation type="submission" date="2023-05" db="EMBL/GenBank/DDBJ databases">
        <authorList>
            <person name="Smith C.H."/>
        </authorList>
    </citation>
    <scope>NUCLEOTIDE SEQUENCE</scope>
    <source>
        <strain evidence="7">CHS0354</strain>
        <tissue evidence="7">Mantle</tissue>
    </source>
</reference>
<gene>
    <name evidence="7" type="ORF">CHS0354_027799</name>
</gene>
<dbReference type="PRINTS" id="PR00007">
    <property type="entry name" value="COMPLEMNTC1Q"/>
</dbReference>
<dbReference type="InterPro" id="IPR050822">
    <property type="entry name" value="Cerebellin_Synaptic_Org"/>
</dbReference>
<dbReference type="PROSITE" id="PS50871">
    <property type="entry name" value="C1Q"/>
    <property type="match status" value="1"/>
</dbReference>
<keyword evidence="8" id="KW-1185">Reference proteome</keyword>
<dbReference type="SUPFAM" id="SSF49842">
    <property type="entry name" value="TNF-like"/>
    <property type="match status" value="1"/>
</dbReference>
<dbReference type="Proteomes" id="UP001195483">
    <property type="component" value="Unassembled WGS sequence"/>
</dbReference>
<reference evidence="7" key="2">
    <citation type="journal article" date="2021" name="Genome Biol. Evol.">
        <title>Developing a high-quality reference genome for a parasitic bivalve with doubly uniparental inheritance (Bivalvia: Unionida).</title>
        <authorList>
            <person name="Smith C.H."/>
        </authorList>
    </citation>
    <scope>NUCLEOTIDE SEQUENCE</scope>
    <source>
        <strain evidence="7">CHS0354</strain>
        <tissue evidence="7">Mantle</tissue>
    </source>
</reference>
<reference evidence="7" key="1">
    <citation type="journal article" date="2021" name="Genome Biol. Evol.">
        <title>A High-Quality Reference Genome for a Parasitic Bivalve with Doubly Uniparental Inheritance (Bivalvia: Unionida).</title>
        <authorList>
            <person name="Smith C.H."/>
        </authorList>
    </citation>
    <scope>NUCLEOTIDE SEQUENCE</scope>
    <source>
        <strain evidence="7">CHS0354</strain>
    </source>
</reference>